<dbReference type="Gene3D" id="1.10.260.40">
    <property type="entry name" value="lambda repressor-like DNA-binding domains"/>
    <property type="match status" value="1"/>
</dbReference>
<feature type="domain" description="HTH cro/C1-type" evidence="1">
    <location>
        <begin position="15"/>
        <end position="68"/>
    </location>
</feature>
<dbReference type="Pfam" id="PF01381">
    <property type="entry name" value="HTH_3"/>
    <property type="match status" value="1"/>
</dbReference>
<evidence type="ECO:0000313" key="3">
    <source>
        <dbReference type="Proteomes" id="UP000652477"/>
    </source>
</evidence>
<organism evidence="2 3">
    <name type="scientific">Mediterraneibacter hominis</name>
    <dbReference type="NCBI Taxonomy" id="2763054"/>
    <lineage>
        <taxon>Bacteria</taxon>
        <taxon>Bacillati</taxon>
        <taxon>Bacillota</taxon>
        <taxon>Clostridia</taxon>
        <taxon>Lachnospirales</taxon>
        <taxon>Lachnospiraceae</taxon>
        <taxon>Mediterraneibacter</taxon>
    </lineage>
</organism>
<sequence>MLEYKSTEQFLHDYRKYLNEKGITNAHVARKMNISPQQLQNIFKKKQLNIIDLKKLCNAIDLEFIIDIKARE</sequence>
<evidence type="ECO:0000259" key="1">
    <source>
        <dbReference type="PROSITE" id="PS50943"/>
    </source>
</evidence>
<dbReference type="GO" id="GO:0003677">
    <property type="term" value="F:DNA binding"/>
    <property type="evidence" value="ECO:0007669"/>
    <property type="project" value="InterPro"/>
</dbReference>
<accession>A0A923RP97</accession>
<keyword evidence="3" id="KW-1185">Reference proteome</keyword>
<dbReference type="CDD" id="cd00093">
    <property type="entry name" value="HTH_XRE"/>
    <property type="match status" value="1"/>
</dbReference>
<protein>
    <submittedName>
        <fullName evidence="2">Helix-turn-helix transcriptional regulator</fullName>
    </submittedName>
</protein>
<dbReference type="Proteomes" id="UP000652477">
    <property type="component" value="Unassembled WGS sequence"/>
</dbReference>
<reference evidence="2" key="1">
    <citation type="submission" date="2020-08" db="EMBL/GenBank/DDBJ databases">
        <title>Genome public.</title>
        <authorList>
            <person name="Liu C."/>
            <person name="Sun Q."/>
        </authorList>
    </citation>
    <scope>NUCLEOTIDE SEQUENCE</scope>
    <source>
        <strain evidence="2">NSJ-55</strain>
    </source>
</reference>
<evidence type="ECO:0000313" key="2">
    <source>
        <dbReference type="EMBL" id="MBC5688186.1"/>
    </source>
</evidence>
<dbReference type="SUPFAM" id="SSF47413">
    <property type="entry name" value="lambda repressor-like DNA-binding domains"/>
    <property type="match status" value="1"/>
</dbReference>
<dbReference type="RefSeq" id="WP_186874820.1">
    <property type="nucleotide sequence ID" value="NZ_JACOPF010000001.1"/>
</dbReference>
<dbReference type="InterPro" id="IPR001387">
    <property type="entry name" value="Cro/C1-type_HTH"/>
</dbReference>
<proteinExistence type="predicted"/>
<name>A0A923RP97_9FIRM</name>
<gene>
    <name evidence="2" type="ORF">H8S37_04460</name>
</gene>
<comment type="caution">
    <text evidence="2">The sequence shown here is derived from an EMBL/GenBank/DDBJ whole genome shotgun (WGS) entry which is preliminary data.</text>
</comment>
<dbReference type="AlphaFoldDB" id="A0A923RP97"/>
<dbReference type="PROSITE" id="PS50943">
    <property type="entry name" value="HTH_CROC1"/>
    <property type="match status" value="1"/>
</dbReference>
<dbReference type="InterPro" id="IPR010982">
    <property type="entry name" value="Lambda_DNA-bd_dom_sf"/>
</dbReference>
<dbReference type="EMBL" id="JACOPF010000001">
    <property type="protein sequence ID" value="MBC5688186.1"/>
    <property type="molecule type" value="Genomic_DNA"/>
</dbReference>